<dbReference type="RefSeq" id="WP_015545676.1">
    <property type="nucleotide sequence ID" value="NZ_CP010267.1"/>
</dbReference>
<organism evidence="1 2">
    <name type="scientific">Mycoplasma mycoides subsp. mycoides</name>
    <dbReference type="NCBI Taxonomy" id="2103"/>
    <lineage>
        <taxon>Bacteria</taxon>
        <taxon>Bacillati</taxon>
        <taxon>Mycoplasmatota</taxon>
        <taxon>Mollicutes</taxon>
        <taxon>Mycoplasmataceae</taxon>
        <taxon>Mycoplasma</taxon>
    </lineage>
</organism>
<dbReference type="EMBL" id="LAEW01000001">
    <property type="protein sequence ID" value="KJQ45621.1"/>
    <property type="molecule type" value="Genomic_DNA"/>
</dbReference>
<gene>
    <name evidence="1" type="ORF">TS59_0197</name>
</gene>
<dbReference type="KEGG" id="mmyi:mycmycITA_00191"/>
<sequence>MSKLNLEKKLKIVKEAKKLNIKKSTYLANKYDLRFPLSRENTQFSAAIFFYKKI</sequence>
<evidence type="ECO:0000313" key="2">
    <source>
        <dbReference type="Proteomes" id="UP000033624"/>
    </source>
</evidence>
<dbReference type="Proteomes" id="UP000033624">
    <property type="component" value="Unassembled WGS sequence"/>
</dbReference>
<reference evidence="1 2" key="1">
    <citation type="submission" date="2015-02" db="EMBL/GenBank/DDBJ databases">
        <title>Mycoplasma mycoides subsp. mycoides strain:B237 Genome sequencing.</title>
        <authorList>
            <person name="Fischer A."/>
            <person name="Santana-Cruz I."/>
            <person name="Schieck E."/>
            <person name="Gourle H."/>
            <person name="Lambert M."/>
            <person name="Nadendla S."/>
            <person name="Miller R.A."/>
            <person name="Weber J."/>
            <person name="Bongcam-Rudloff E."/>
            <person name="Vashee S."/>
            <person name="Frey J."/>
            <person name="Jores J."/>
        </authorList>
    </citation>
    <scope>NUCLEOTIDE SEQUENCE [LARGE SCALE GENOMIC DNA]</scope>
    <source>
        <strain evidence="1 2">B237</strain>
    </source>
</reference>
<evidence type="ECO:0000313" key="1">
    <source>
        <dbReference type="EMBL" id="KJQ45621.1"/>
    </source>
</evidence>
<proteinExistence type="predicted"/>
<dbReference type="AlphaFoldDB" id="A0AAE2EHG7"/>
<protein>
    <submittedName>
        <fullName evidence="1">Uncharacterized protein</fullName>
    </submittedName>
</protein>
<accession>A0AAE2EHG7</accession>
<name>A0AAE2EHG7_MYCMY</name>
<comment type="caution">
    <text evidence="1">The sequence shown here is derived from an EMBL/GenBank/DDBJ whole genome shotgun (WGS) entry which is preliminary data.</text>
</comment>